<dbReference type="InterPro" id="IPR040009">
    <property type="entry name" value="Mtf2/C5D6.12-like"/>
</dbReference>
<name>A0ABR1YER0_9PEZI</name>
<sequence>MAAPVFAARRALVPLHSSLCPFLYRTRTILGHHTSIQPPRWHVQKRHLRVVNELGRVVREEDGERQASASPKDDFDFEIPFEDEKDRPIALHERTDTSVTATEREAFKKLFEKYTSRAKENPQDPFEFSDKNTLDEILAEATGRSGKEPDLATGLKSPMGDLTATRRKEYKVTNRYTVLRHKQQSQHDRVVAKFLKAKSDIELWNILEREVFSIIRRLDLDEPGMLESAMDQPKSTSGDKNMDFSELEIIGPNYPTFLLHFMRQLRVDFPTSTLAMSVLPAVKSLGRESFALGVSTELYNELIAITWLTFADFESIDEILTEMKEGGIRFDQATYDMIRSIVFTARKAPAFQPGTLFRNEIRSLDRFEHGRERLFTWGKKMREKLDLEAIMQARAKRIDVAGFGDVL</sequence>
<protein>
    <recommendedName>
        <fullName evidence="1">Mtf2-like C-terminal domain-containing protein</fullName>
    </recommendedName>
</protein>
<organism evidence="2 3">
    <name type="scientific">Phyllosticta capitalensis</name>
    <dbReference type="NCBI Taxonomy" id="121624"/>
    <lineage>
        <taxon>Eukaryota</taxon>
        <taxon>Fungi</taxon>
        <taxon>Dikarya</taxon>
        <taxon>Ascomycota</taxon>
        <taxon>Pezizomycotina</taxon>
        <taxon>Dothideomycetes</taxon>
        <taxon>Dothideomycetes incertae sedis</taxon>
        <taxon>Botryosphaeriales</taxon>
        <taxon>Phyllostictaceae</taxon>
        <taxon>Phyllosticta</taxon>
    </lineage>
</organism>
<dbReference type="PANTHER" id="PTHR39468:SF1">
    <property type="entry name" value="MTF2-LIKE C-TERMINAL DOMAIN-CONTAINING PROTEIN"/>
    <property type="match status" value="1"/>
</dbReference>
<dbReference type="Pfam" id="PF19189">
    <property type="entry name" value="Mtf2"/>
    <property type="match status" value="1"/>
</dbReference>
<evidence type="ECO:0000259" key="1">
    <source>
        <dbReference type="Pfam" id="PF19189"/>
    </source>
</evidence>
<feature type="domain" description="Mtf2-like C-terminal" evidence="1">
    <location>
        <begin position="195"/>
        <end position="355"/>
    </location>
</feature>
<gene>
    <name evidence="2" type="ORF">HDK90DRAFT_60074</name>
</gene>
<dbReference type="Proteomes" id="UP001492380">
    <property type="component" value="Unassembled WGS sequence"/>
</dbReference>
<reference evidence="2 3" key="1">
    <citation type="submission" date="2024-04" db="EMBL/GenBank/DDBJ databases">
        <title>Phyllosticta paracitricarpa is synonymous to the EU quarantine fungus P. citricarpa based on phylogenomic analyses.</title>
        <authorList>
            <consortium name="Lawrence Berkeley National Laboratory"/>
            <person name="Van Ingen-Buijs V.A."/>
            <person name="Van Westerhoven A.C."/>
            <person name="Haridas S."/>
            <person name="Skiadas P."/>
            <person name="Martin F."/>
            <person name="Groenewald J.Z."/>
            <person name="Crous P.W."/>
            <person name="Seidl M.F."/>
        </authorList>
    </citation>
    <scope>NUCLEOTIDE SEQUENCE [LARGE SCALE GENOMIC DNA]</scope>
    <source>
        <strain evidence="2 3">CBS 123374</strain>
    </source>
</reference>
<keyword evidence="3" id="KW-1185">Reference proteome</keyword>
<evidence type="ECO:0000313" key="2">
    <source>
        <dbReference type="EMBL" id="KAK8227431.1"/>
    </source>
</evidence>
<accession>A0ABR1YER0</accession>
<dbReference type="PANTHER" id="PTHR39468">
    <property type="entry name" value="CHROMOSOME 7, WHOLE GENOME SHOTGUN SEQUENCE"/>
    <property type="match status" value="1"/>
</dbReference>
<comment type="caution">
    <text evidence="2">The sequence shown here is derived from an EMBL/GenBank/DDBJ whole genome shotgun (WGS) entry which is preliminary data.</text>
</comment>
<dbReference type="InterPro" id="IPR043837">
    <property type="entry name" value="Mtf2-like_C"/>
</dbReference>
<proteinExistence type="predicted"/>
<evidence type="ECO:0000313" key="3">
    <source>
        <dbReference type="Proteomes" id="UP001492380"/>
    </source>
</evidence>
<dbReference type="EMBL" id="JBBWRZ010000010">
    <property type="protein sequence ID" value="KAK8227431.1"/>
    <property type="molecule type" value="Genomic_DNA"/>
</dbReference>